<accession>A0A6S6R0U8</accession>
<evidence type="ECO:0000256" key="4">
    <source>
        <dbReference type="ARBA" id="ARBA00023136"/>
    </source>
</evidence>
<evidence type="ECO:0000256" key="3">
    <source>
        <dbReference type="ARBA" id="ARBA00022989"/>
    </source>
</evidence>
<dbReference type="RefSeq" id="WP_184095567.1">
    <property type="nucleotide sequence ID" value="NZ_AP023367.1"/>
</dbReference>
<dbReference type="EMBL" id="AP023367">
    <property type="protein sequence ID" value="BCJ93172.1"/>
    <property type="molecule type" value="Genomic_DNA"/>
</dbReference>
<protein>
    <submittedName>
        <fullName evidence="5">Uncharacterized protein</fullName>
    </submittedName>
</protein>
<dbReference type="KEGG" id="acel:acsn021_07410"/>
<comment type="subcellular location">
    <subcellularLocation>
        <location evidence="1">Membrane</location>
        <topology evidence="1">Multi-pass membrane protein</topology>
    </subcellularLocation>
</comment>
<proteinExistence type="predicted"/>
<dbReference type="InterPro" id="IPR006977">
    <property type="entry name" value="Yip1_dom"/>
</dbReference>
<gene>
    <name evidence="5" type="ORF">acsn021_07410</name>
</gene>
<dbReference type="Proteomes" id="UP000515561">
    <property type="component" value="Chromosome"/>
</dbReference>
<name>A0A6S6R0U8_9FIRM</name>
<keyword evidence="2" id="KW-0812">Transmembrane</keyword>
<organism evidence="5 6">
    <name type="scientific">Anaerocolumna cellulosilytica</name>
    <dbReference type="NCBI Taxonomy" id="433286"/>
    <lineage>
        <taxon>Bacteria</taxon>
        <taxon>Bacillati</taxon>
        <taxon>Bacillota</taxon>
        <taxon>Clostridia</taxon>
        <taxon>Lachnospirales</taxon>
        <taxon>Lachnospiraceae</taxon>
        <taxon>Anaerocolumna</taxon>
    </lineage>
</organism>
<keyword evidence="6" id="KW-1185">Reference proteome</keyword>
<evidence type="ECO:0000256" key="2">
    <source>
        <dbReference type="ARBA" id="ARBA00022692"/>
    </source>
</evidence>
<sequence length="211" mass="24074">MKNRNLKEQLQYLKYAMFHPFDGFYEIKYRGKGSALIALAILVLYGIMQCISYQYTGFVMNMNAIFQMNSISIFISALSVFLLFTVSNWTITTLFNGKGNMRDIFIVLGYSVVPMLLLNGVTVVISNFVITEEVIIVRSLQGIGVVWFVFILLAGLCIIHEYSFAVNIKTLLATAVAAFIIVFLGILFFSLMERMYYFVVSVAREMVRRIH</sequence>
<evidence type="ECO:0000256" key="1">
    <source>
        <dbReference type="ARBA" id="ARBA00004141"/>
    </source>
</evidence>
<reference evidence="5 6" key="1">
    <citation type="journal article" date="2016" name="Int. J. Syst. Evol. Microbiol.">
        <title>Descriptions of Anaerotaenia torta gen. nov., sp. nov. and Anaerocolumna cellulosilytica gen. nov., sp. nov. isolated from a methanogenic reactor of cattle waste.</title>
        <authorList>
            <person name="Uek A."/>
            <person name="Ohtaki Y."/>
            <person name="Kaku N."/>
            <person name="Ueki K."/>
        </authorList>
    </citation>
    <scope>NUCLEOTIDE SEQUENCE [LARGE SCALE GENOMIC DNA]</scope>
    <source>
        <strain evidence="5 6">SN021</strain>
    </source>
</reference>
<dbReference type="AlphaFoldDB" id="A0A6S6R0U8"/>
<dbReference type="GO" id="GO:0016020">
    <property type="term" value="C:membrane"/>
    <property type="evidence" value="ECO:0007669"/>
    <property type="project" value="UniProtKB-SubCell"/>
</dbReference>
<evidence type="ECO:0000313" key="5">
    <source>
        <dbReference type="EMBL" id="BCJ93172.1"/>
    </source>
</evidence>
<keyword evidence="4" id="KW-0472">Membrane</keyword>
<keyword evidence="3" id="KW-1133">Transmembrane helix</keyword>
<evidence type="ECO:0000313" key="6">
    <source>
        <dbReference type="Proteomes" id="UP000515561"/>
    </source>
</evidence>
<dbReference type="Pfam" id="PF04893">
    <property type="entry name" value="Yip1"/>
    <property type="match status" value="1"/>
</dbReference>